<evidence type="ECO:0000313" key="2">
    <source>
        <dbReference type="EMBL" id="GFG99952.1"/>
    </source>
</evidence>
<dbReference type="Pfam" id="PF02958">
    <property type="entry name" value="EcKL"/>
    <property type="match status" value="1"/>
</dbReference>
<dbReference type="InterPro" id="IPR052961">
    <property type="entry name" value="Oxido-Kinase-like_Enzymes"/>
</dbReference>
<feature type="domain" description="CHK kinase-like" evidence="1">
    <location>
        <begin position="125"/>
        <end position="309"/>
    </location>
</feature>
<name>A0A7I9ZGJ4_9MYCO</name>
<gene>
    <name evidence="2" type="ORF">MHIP_04360</name>
</gene>
<protein>
    <recommendedName>
        <fullName evidence="1">CHK kinase-like domain-containing protein</fullName>
    </recommendedName>
</protein>
<dbReference type="PANTHER" id="PTHR23020">
    <property type="entry name" value="UNCHARACTERIZED NUCLEAR HORMONE RECEPTOR-RELATED"/>
    <property type="match status" value="1"/>
</dbReference>
<comment type="caution">
    <text evidence="2">The sequence shown here is derived from an EMBL/GenBank/DDBJ whole genome shotgun (WGS) entry which is preliminary data.</text>
</comment>
<dbReference type="Gene3D" id="3.90.1200.10">
    <property type="match status" value="1"/>
</dbReference>
<dbReference type="InterPro" id="IPR004119">
    <property type="entry name" value="EcKL"/>
</dbReference>
<dbReference type="RefSeq" id="WP_163886704.1">
    <property type="nucleotide sequence ID" value="NZ_BLLB01000002.1"/>
</dbReference>
<dbReference type="PANTHER" id="PTHR23020:SF41">
    <property type="entry name" value="AMINOGLYCOSIDE PHOSPHOTRANSFERASE DOMAIN-CONTAINING PROTEIN"/>
    <property type="match status" value="1"/>
</dbReference>
<reference evidence="2 3" key="1">
    <citation type="journal article" date="2019" name="Emerg. Microbes Infect.">
        <title>Comprehensive subspecies identification of 175 nontuberculous mycobacteria species based on 7547 genomic profiles.</title>
        <authorList>
            <person name="Matsumoto Y."/>
            <person name="Kinjo T."/>
            <person name="Motooka D."/>
            <person name="Nabeya D."/>
            <person name="Jung N."/>
            <person name="Uechi K."/>
            <person name="Horii T."/>
            <person name="Iida T."/>
            <person name="Fujita J."/>
            <person name="Nakamura S."/>
        </authorList>
    </citation>
    <scope>NUCLEOTIDE SEQUENCE [LARGE SCALE GENOMIC DNA]</scope>
    <source>
        <strain evidence="2 3">JCM 30996</strain>
    </source>
</reference>
<sequence>MAQHAIPLNPAGFDTEVVQELIRTKYPEATVDAVDVVDAALSTDGEQRVSTARRITVDVDVDYACQGSENLPRRLTIKVARPGFGDIPLYDNEVNVYARLADELPVVLPRCVGVMRDKALSSFGLAMEDLRVREAEFPNVLTPVDASGVKVLLDQLAALHGRYWQSPRFDADLAWVLPHTSGPIHDLFTHQGGVPALIDWEVQTHQFKRELVESVSETTRSLLQKVTAAQRHQATLPTTLVHGDCHVGNTFSLPDGRRGLLDWQLTARGYCMHDVSYLIITALSVSDRRRHEEDLIAYYRQRLVEAGVTEAPSVEQLHHEHRLAAAWCFYIGWLTTPLENYGWEINVANQIRLATAYRDLASNSALDALL</sequence>
<evidence type="ECO:0000313" key="3">
    <source>
        <dbReference type="Proteomes" id="UP000465304"/>
    </source>
</evidence>
<dbReference type="EMBL" id="BLLB01000002">
    <property type="protein sequence ID" value="GFG99952.1"/>
    <property type="molecule type" value="Genomic_DNA"/>
</dbReference>
<dbReference type="InterPro" id="IPR011009">
    <property type="entry name" value="Kinase-like_dom_sf"/>
</dbReference>
<keyword evidence="3" id="KW-1185">Reference proteome</keyword>
<proteinExistence type="predicted"/>
<dbReference type="InterPro" id="IPR015897">
    <property type="entry name" value="CHK_kinase-like"/>
</dbReference>
<accession>A0A7I9ZGJ4</accession>
<dbReference type="SUPFAM" id="SSF56112">
    <property type="entry name" value="Protein kinase-like (PK-like)"/>
    <property type="match status" value="1"/>
</dbReference>
<dbReference type="AlphaFoldDB" id="A0A7I9ZGJ4"/>
<dbReference type="Proteomes" id="UP000465304">
    <property type="component" value="Unassembled WGS sequence"/>
</dbReference>
<evidence type="ECO:0000259" key="1">
    <source>
        <dbReference type="SMART" id="SM00587"/>
    </source>
</evidence>
<organism evidence="2 3">
    <name type="scientific">Mycolicibacterium hippocampi</name>
    <dbReference type="NCBI Taxonomy" id="659824"/>
    <lineage>
        <taxon>Bacteria</taxon>
        <taxon>Bacillati</taxon>
        <taxon>Actinomycetota</taxon>
        <taxon>Actinomycetes</taxon>
        <taxon>Mycobacteriales</taxon>
        <taxon>Mycobacteriaceae</taxon>
        <taxon>Mycolicibacterium</taxon>
    </lineage>
</organism>
<dbReference type="SMART" id="SM00587">
    <property type="entry name" value="CHK"/>
    <property type="match status" value="1"/>
</dbReference>